<organism evidence="1 2">
    <name type="scientific">Setaria digitata</name>
    <dbReference type="NCBI Taxonomy" id="48799"/>
    <lineage>
        <taxon>Eukaryota</taxon>
        <taxon>Metazoa</taxon>
        <taxon>Ecdysozoa</taxon>
        <taxon>Nematoda</taxon>
        <taxon>Chromadorea</taxon>
        <taxon>Rhabditida</taxon>
        <taxon>Spirurina</taxon>
        <taxon>Spiruromorpha</taxon>
        <taxon>Filarioidea</taxon>
        <taxon>Setariidae</taxon>
        <taxon>Setaria</taxon>
    </lineage>
</organism>
<dbReference type="Gene3D" id="3.40.50.1820">
    <property type="entry name" value="alpha/beta hydrolase"/>
    <property type="match status" value="1"/>
</dbReference>
<evidence type="ECO:0000313" key="2">
    <source>
        <dbReference type="WBParaSite" id="sdigi.contig599.g9163.t1"/>
    </source>
</evidence>
<dbReference type="PANTHER" id="PTHR47533">
    <property type="entry name" value="PROTEIN CBG21859"/>
    <property type="match status" value="1"/>
</dbReference>
<proteinExistence type="predicted"/>
<dbReference type="AlphaFoldDB" id="A0A915Q555"/>
<reference evidence="2" key="1">
    <citation type="submission" date="2022-11" db="UniProtKB">
        <authorList>
            <consortium name="WormBaseParasite"/>
        </authorList>
    </citation>
    <scope>IDENTIFICATION</scope>
</reference>
<dbReference type="Pfam" id="PF06342">
    <property type="entry name" value="DUF1057"/>
    <property type="match status" value="1"/>
</dbReference>
<accession>A0A915Q555</accession>
<evidence type="ECO:0000313" key="1">
    <source>
        <dbReference type="Proteomes" id="UP000887581"/>
    </source>
</evidence>
<dbReference type="SUPFAM" id="SSF53474">
    <property type="entry name" value="alpha/beta-Hydrolases"/>
    <property type="match status" value="1"/>
</dbReference>
<keyword evidence="1" id="KW-1185">Reference proteome</keyword>
<name>A0A915Q555_9BILA</name>
<protein>
    <submittedName>
        <fullName evidence="2">Serine aminopeptidase S33 domain-containing protein</fullName>
    </submittedName>
</protein>
<dbReference type="InterPro" id="IPR010463">
    <property type="entry name" value="DUF1057"/>
</dbReference>
<dbReference type="PANTHER" id="PTHR47533:SF4">
    <property type="entry name" value="AB HYDROLASE-1 DOMAIN-CONTAINING PROTEIN"/>
    <property type="match status" value="1"/>
</dbReference>
<dbReference type="InterPro" id="IPR029058">
    <property type="entry name" value="AB_hydrolase_fold"/>
</dbReference>
<sequence length="336" mass="38441">MCTIGSLINLKSPVELEVNVPSVLRTQRIRIDFFDQQSVDVDAVVQDSLPGGSRIGTVVGCHGTPGSHKDFKYILPHLHKYGIRFIGINFPGQDHEKLHYTNEERMQFVQKLINSLNVGDNIVFLGHSRGSENALRMAARNPVRDRCKGVALINPIGVGVHGMKHIWMVKFGLWLWERFRIFRFIARYIFYTVFKFLKIRVQNGDEAAVCLKLAANIDLSGQLRYINILNNSNTKLLIAYSAMDHIIEISASQQFASLFHNINHVNCQSKDDISVLDDIPQRYGESERSFSVCFEKEGHYLQKRQAKFIANCTYFMLIADKVAQEDIRNIFNSLYK</sequence>
<dbReference type="WBParaSite" id="sdigi.contig599.g9163.t1">
    <property type="protein sequence ID" value="sdigi.contig599.g9163.t1"/>
    <property type="gene ID" value="sdigi.contig599.g9163"/>
</dbReference>
<dbReference type="Proteomes" id="UP000887581">
    <property type="component" value="Unplaced"/>
</dbReference>